<comment type="subunit">
    <text evidence="3 13">Monomer.</text>
</comment>
<comment type="similarity">
    <text evidence="2 13">Belongs to the LolB family.</text>
</comment>
<evidence type="ECO:0000256" key="1">
    <source>
        <dbReference type="ARBA" id="ARBA00004459"/>
    </source>
</evidence>
<evidence type="ECO:0000256" key="13">
    <source>
        <dbReference type="HAMAP-Rule" id="MF_00233"/>
    </source>
</evidence>
<gene>
    <name evidence="13 15" type="primary">lolB</name>
    <name evidence="15" type="ORF">AM202_03000</name>
</gene>
<proteinExistence type="inferred from homology"/>
<keyword evidence="10 13" id="KW-0143">Chaperone</keyword>
<accession>A0ABP2GWI9</accession>
<evidence type="ECO:0000256" key="10">
    <source>
        <dbReference type="ARBA" id="ARBA00023186"/>
    </source>
</evidence>
<dbReference type="Pfam" id="PF03550">
    <property type="entry name" value="LolB"/>
    <property type="match status" value="1"/>
</dbReference>
<organism evidence="15 16">
    <name type="scientific">Actinobacillus minor 202</name>
    <dbReference type="NCBI Taxonomy" id="591023"/>
    <lineage>
        <taxon>Bacteria</taxon>
        <taxon>Pseudomonadati</taxon>
        <taxon>Pseudomonadota</taxon>
        <taxon>Gammaproteobacteria</taxon>
        <taxon>Pasteurellales</taxon>
        <taxon>Pasteurellaceae</taxon>
        <taxon>Actinobacillus</taxon>
    </lineage>
</organism>
<dbReference type="InterPro" id="IPR029046">
    <property type="entry name" value="LolA/LolB/LppX"/>
</dbReference>
<evidence type="ECO:0000256" key="11">
    <source>
        <dbReference type="ARBA" id="ARBA00023237"/>
    </source>
</evidence>
<dbReference type="Gene3D" id="2.50.20.10">
    <property type="entry name" value="Lipoprotein localisation LolA/LolB/LppX"/>
    <property type="match status" value="1"/>
</dbReference>
<evidence type="ECO:0000256" key="12">
    <source>
        <dbReference type="ARBA" id="ARBA00023288"/>
    </source>
</evidence>
<evidence type="ECO:0000256" key="5">
    <source>
        <dbReference type="ARBA" id="ARBA00022448"/>
    </source>
</evidence>
<dbReference type="CDD" id="cd16326">
    <property type="entry name" value="LolB"/>
    <property type="match status" value="1"/>
</dbReference>
<evidence type="ECO:0000256" key="9">
    <source>
        <dbReference type="ARBA" id="ARBA00023139"/>
    </source>
</evidence>
<evidence type="ECO:0000256" key="3">
    <source>
        <dbReference type="ARBA" id="ARBA00011245"/>
    </source>
</evidence>
<dbReference type="PROSITE" id="PS51257">
    <property type="entry name" value="PROKAR_LIPOPROTEIN"/>
    <property type="match status" value="1"/>
</dbReference>
<evidence type="ECO:0000256" key="14">
    <source>
        <dbReference type="SAM" id="SignalP"/>
    </source>
</evidence>
<keyword evidence="5 13" id="KW-0813">Transport</keyword>
<protein>
    <recommendedName>
        <fullName evidence="4 13">Outer-membrane lipoprotein LolB</fullName>
    </recommendedName>
</protein>
<keyword evidence="7 13" id="KW-0653">Protein transport</keyword>
<dbReference type="EMBL" id="ACFT01000098">
    <property type="protein sequence ID" value="EEV25156.1"/>
    <property type="molecule type" value="Genomic_DNA"/>
</dbReference>
<reference evidence="15 16" key="1">
    <citation type="journal article" date="2010" name="Vet. Microbiol.">
        <title>Production of haemolysins by strains of the Actinobacillus minor/porcitonsillarum complex.</title>
        <authorList>
            <person name="Arya G."/>
            <person name="Niven D.F."/>
        </authorList>
    </citation>
    <scope>NUCLEOTIDE SEQUENCE [LARGE SCALE GENOMIC DNA]</scope>
    <source>
        <strain evidence="16">strain 202</strain>
    </source>
</reference>
<evidence type="ECO:0000313" key="15">
    <source>
        <dbReference type="EMBL" id="EEV25156.1"/>
    </source>
</evidence>
<keyword evidence="8 13" id="KW-0472">Membrane</keyword>
<dbReference type="SUPFAM" id="SSF89392">
    <property type="entry name" value="Prokaryotic lipoproteins and lipoprotein localization factors"/>
    <property type="match status" value="1"/>
</dbReference>
<dbReference type="NCBIfam" id="TIGR00548">
    <property type="entry name" value="lolB"/>
    <property type="match status" value="1"/>
</dbReference>
<dbReference type="Proteomes" id="UP000003394">
    <property type="component" value="Unassembled WGS sequence"/>
</dbReference>
<comment type="caution">
    <text evidence="15">The sequence shown here is derived from an EMBL/GenBank/DDBJ whole genome shotgun (WGS) entry which is preliminary data.</text>
</comment>
<evidence type="ECO:0000256" key="4">
    <source>
        <dbReference type="ARBA" id="ARBA00016202"/>
    </source>
</evidence>
<keyword evidence="6 13" id="KW-0732">Signal</keyword>
<feature type="signal peptide" evidence="14">
    <location>
        <begin position="1"/>
        <end position="33"/>
    </location>
</feature>
<evidence type="ECO:0000256" key="7">
    <source>
        <dbReference type="ARBA" id="ARBA00022927"/>
    </source>
</evidence>
<evidence type="ECO:0000256" key="2">
    <source>
        <dbReference type="ARBA" id="ARBA00009696"/>
    </source>
</evidence>
<comment type="function">
    <text evidence="13">Plays a critical role in the incorporation of lipoproteins in the outer membrane after they are released by the LolA protein.</text>
</comment>
<evidence type="ECO:0000313" key="16">
    <source>
        <dbReference type="Proteomes" id="UP000003394"/>
    </source>
</evidence>
<feature type="chain" id="PRO_5047475809" description="Outer-membrane lipoprotein LolB" evidence="14">
    <location>
        <begin position="34"/>
        <end position="219"/>
    </location>
</feature>
<sequence>MKSYRFLFDMKKRSKIFLLTPLVFLAGCQSVLDAPTTVEQPTQQISHQDPQWQAHLAALAKIHSYKATGQFGYISPEERFSSHFDWQYNNTTNFGLELSSNLSSKSLKLHRNARGLTISDSEGNSRSDRDIDALMQEIIGVAFPIDQFAYWLKGQPEKNGQYTVNDKRQLAQFSYPIKGVVWKVSYVSYDETKQPNLPKLIVLENGSQTLKIRIDNWTY</sequence>
<keyword evidence="12 13" id="KW-0449">Lipoprotein</keyword>
<keyword evidence="9 13" id="KW-0564">Palmitate</keyword>
<keyword evidence="16" id="KW-1185">Reference proteome</keyword>
<keyword evidence="11 13" id="KW-0998">Cell outer membrane</keyword>
<dbReference type="HAMAP" id="MF_00233">
    <property type="entry name" value="LolB"/>
    <property type="match status" value="1"/>
</dbReference>
<comment type="subcellular location">
    <subcellularLocation>
        <location evidence="1 13">Cell outer membrane</location>
        <topology evidence="1 13">Lipid-anchor</topology>
    </subcellularLocation>
</comment>
<dbReference type="InterPro" id="IPR004565">
    <property type="entry name" value="OM_lipoprot_LolB"/>
</dbReference>
<evidence type="ECO:0000256" key="8">
    <source>
        <dbReference type="ARBA" id="ARBA00023136"/>
    </source>
</evidence>
<evidence type="ECO:0000256" key="6">
    <source>
        <dbReference type="ARBA" id="ARBA00022729"/>
    </source>
</evidence>
<name>A0ABP2GWI9_9PAST</name>